<organism evidence="2 3">
    <name type="scientific">Brumimicrobium salinarum</name>
    <dbReference type="NCBI Taxonomy" id="2058658"/>
    <lineage>
        <taxon>Bacteria</taxon>
        <taxon>Pseudomonadati</taxon>
        <taxon>Bacteroidota</taxon>
        <taxon>Flavobacteriia</taxon>
        <taxon>Flavobacteriales</taxon>
        <taxon>Crocinitomicaceae</taxon>
        <taxon>Brumimicrobium</taxon>
    </lineage>
</organism>
<evidence type="ECO:0000313" key="2">
    <source>
        <dbReference type="EMBL" id="PKR81284.1"/>
    </source>
</evidence>
<protein>
    <recommendedName>
        <fullName evidence="4">Type II toxin-antitoxin system RelE/ParE family toxin</fullName>
    </recommendedName>
</protein>
<sequence length="99" mass="11824">MESGYNIFWTHHALSELADTYEYLELNFTHREIKKLSVEIEQVLNLIAKNPKLFPISESLEIRKVVIKKFNTMYYKVNKNQIEIISFFSNRQSPERTPE</sequence>
<dbReference type="OrthoDB" id="1098070at2"/>
<keyword evidence="3" id="KW-1185">Reference proteome</keyword>
<comment type="caution">
    <text evidence="2">The sequence shown here is derived from an EMBL/GenBank/DDBJ whole genome shotgun (WGS) entry which is preliminary data.</text>
</comment>
<dbReference type="InterPro" id="IPR035093">
    <property type="entry name" value="RelE/ParE_toxin_dom_sf"/>
</dbReference>
<reference evidence="2 3" key="1">
    <citation type="submission" date="2017-12" db="EMBL/GenBank/DDBJ databases">
        <title>The draft genome sequence of Brumimicrobium saltpan LHR20.</title>
        <authorList>
            <person name="Do Z.-J."/>
            <person name="Luo H.-R."/>
        </authorList>
    </citation>
    <scope>NUCLEOTIDE SEQUENCE [LARGE SCALE GENOMIC DNA]</scope>
    <source>
        <strain evidence="2 3">LHR20</strain>
    </source>
</reference>
<evidence type="ECO:0000256" key="1">
    <source>
        <dbReference type="ARBA" id="ARBA00022649"/>
    </source>
</evidence>
<dbReference type="AlphaFoldDB" id="A0A2I0R3X0"/>
<dbReference type="Proteomes" id="UP000236654">
    <property type="component" value="Unassembled WGS sequence"/>
</dbReference>
<dbReference type="Gene3D" id="3.30.2310.20">
    <property type="entry name" value="RelE-like"/>
    <property type="match status" value="1"/>
</dbReference>
<proteinExistence type="predicted"/>
<gene>
    <name evidence="2" type="ORF">CW751_05545</name>
</gene>
<keyword evidence="1" id="KW-1277">Toxin-antitoxin system</keyword>
<dbReference type="RefSeq" id="WP_101334010.1">
    <property type="nucleotide sequence ID" value="NZ_PJNI01000004.1"/>
</dbReference>
<dbReference type="InterPro" id="IPR007712">
    <property type="entry name" value="RelE/ParE_toxin"/>
</dbReference>
<dbReference type="EMBL" id="PJNI01000004">
    <property type="protein sequence ID" value="PKR81284.1"/>
    <property type="molecule type" value="Genomic_DNA"/>
</dbReference>
<name>A0A2I0R3X0_9FLAO</name>
<evidence type="ECO:0008006" key="4">
    <source>
        <dbReference type="Google" id="ProtNLM"/>
    </source>
</evidence>
<dbReference type="Pfam" id="PF05016">
    <property type="entry name" value="ParE_toxin"/>
    <property type="match status" value="1"/>
</dbReference>
<evidence type="ECO:0000313" key="3">
    <source>
        <dbReference type="Proteomes" id="UP000236654"/>
    </source>
</evidence>
<accession>A0A2I0R3X0</accession>